<organism evidence="1 2">
    <name type="scientific">Porphyridium purpureum</name>
    <name type="common">Red alga</name>
    <name type="synonym">Porphyridium cruentum</name>
    <dbReference type="NCBI Taxonomy" id="35688"/>
    <lineage>
        <taxon>Eukaryota</taxon>
        <taxon>Rhodophyta</taxon>
        <taxon>Bangiophyceae</taxon>
        <taxon>Porphyridiales</taxon>
        <taxon>Porphyridiaceae</taxon>
        <taxon>Porphyridium</taxon>
    </lineage>
</organism>
<gene>
    <name evidence="1" type="ORF">FVE85_8347</name>
</gene>
<comment type="caution">
    <text evidence="1">The sequence shown here is derived from an EMBL/GenBank/DDBJ whole genome shotgun (WGS) entry which is preliminary data.</text>
</comment>
<sequence>MRNRGGESAGSGTNGMSSRAGAVALAREYAPCIEYFRKISKSRRKQMAKRAATGESDLSLRAVRTCTANLFLVLDAHGATLSLLVEGEMLSNETEFEAA</sequence>
<accession>A0A5J4YL43</accession>
<dbReference type="Proteomes" id="UP000324585">
    <property type="component" value="Unassembled WGS sequence"/>
</dbReference>
<evidence type="ECO:0000313" key="1">
    <source>
        <dbReference type="EMBL" id="KAA8491865.1"/>
    </source>
</evidence>
<keyword evidence="2" id="KW-1185">Reference proteome</keyword>
<proteinExistence type="predicted"/>
<dbReference type="EMBL" id="VRMN01000011">
    <property type="protein sequence ID" value="KAA8491865.1"/>
    <property type="molecule type" value="Genomic_DNA"/>
</dbReference>
<evidence type="ECO:0000313" key="2">
    <source>
        <dbReference type="Proteomes" id="UP000324585"/>
    </source>
</evidence>
<reference evidence="2" key="1">
    <citation type="journal article" date="2019" name="Nat. Commun.">
        <title>Expansion of phycobilisome linker gene families in mesophilic red algae.</title>
        <authorList>
            <person name="Lee J."/>
            <person name="Kim D."/>
            <person name="Bhattacharya D."/>
            <person name="Yoon H.S."/>
        </authorList>
    </citation>
    <scope>NUCLEOTIDE SEQUENCE [LARGE SCALE GENOMIC DNA]</scope>
    <source>
        <strain evidence="2">CCMP 1328</strain>
    </source>
</reference>
<protein>
    <submittedName>
        <fullName evidence="1">Uncharacterized protein</fullName>
    </submittedName>
</protein>
<dbReference type="AlphaFoldDB" id="A0A5J4YL43"/>
<name>A0A5J4YL43_PORPP</name>